<organism evidence="3 4">
    <name type="scientific">Acuticoccus sediminis</name>
    <dbReference type="NCBI Taxonomy" id="2184697"/>
    <lineage>
        <taxon>Bacteria</taxon>
        <taxon>Pseudomonadati</taxon>
        <taxon>Pseudomonadota</taxon>
        <taxon>Alphaproteobacteria</taxon>
        <taxon>Hyphomicrobiales</taxon>
        <taxon>Amorphaceae</taxon>
        <taxon>Acuticoccus</taxon>
    </lineage>
</organism>
<dbReference type="GO" id="GO:0003824">
    <property type="term" value="F:catalytic activity"/>
    <property type="evidence" value="ECO:0007669"/>
    <property type="project" value="InterPro"/>
</dbReference>
<evidence type="ECO:0000313" key="3">
    <source>
        <dbReference type="EMBL" id="RAI01929.1"/>
    </source>
</evidence>
<dbReference type="InterPro" id="IPR000120">
    <property type="entry name" value="Amidase"/>
</dbReference>
<dbReference type="Pfam" id="PF01425">
    <property type="entry name" value="Amidase"/>
    <property type="match status" value="1"/>
</dbReference>
<evidence type="ECO:0000256" key="1">
    <source>
        <dbReference type="ARBA" id="ARBA00009199"/>
    </source>
</evidence>
<dbReference type="PANTHER" id="PTHR11895:SF151">
    <property type="entry name" value="GLUTAMYL-TRNA(GLN) AMIDOTRANSFERASE SUBUNIT A"/>
    <property type="match status" value="1"/>
</dbReference>
<dbReference type="PANTHER" id="PTHR11895">
    <property type="entry name" value="TRANSAMIDASE"/>
    <property type="match status" value="1"/>
</dbReference>
<dbReference type="Gene3D" id="3.90.1300.10">
    <property type="entry name" value="Amidase signature (AS) domain"/>
    <property type="match status" value="1"/>
</dbReference>
<evidence type="ECO:0000259" key="2">
    <source>
        <dbReference type="Pfam" id="PF01425"/>
    </source>
</evidence>
<comment type="caution">
    <text evidence="3">The sequence shown here is derived from an EMBL/GenBank/DDBJ whole genome shotgun (WGS) entry which is preliminary data.</text>
</comment>
<sequence>MLDPRLRLERRLERIAARERHVRAFVCHDADAARRMAEASGTRLAAGRALSALDGAVLGVKDVFETADSPTTCGSPILAGFEARRDAAAVAALRRAGAVVLGKTVTTEFAVGAAGPTRNPVALERSPGGSSSGSAAAVADGMVDMALGTQTQSSTLRPASYCGIVGFKPSFGAAPMGGAHPLAPSMDTMGLLAPDVTTAWTLLRVLCGEAWPEPLEAVRPVRVALLKTAGWAHADPGVLDAFARAVRAIEAAGVAVVDGMVGGREAHDAAALAALETELADADTVSEDILAYEMEWPFRAYDEAHPGMLGHRVKALVDLGRAIDPDHHRANLVRRERMRARLTALGGNVDAVLTLASPTPAPLGSEAEGPPPGARSFCVPATLMGAPALSLPVLSLPVPSVGEAPPAALPVGLQVIAPPGRDRHLAAVGRWLERHLSPAS</sequence>
<name>A0A8B2NTU7_9HYPH</name>
<accession>A0A8B2NTU7</accession>
<feature type="domain" description="Amidase" evidence="2">
    <location>
        <begin position="9"/>
        <end position="425"/>
    </location>
</feature>
<evidence type="ECO:0000313" key="4">
    <source>
        <dbReference type="Proteomes" id="UP000249590"/>
    </source>
</evidence>
<dbReference type="SUPFAM" id="SSF75304">
    <property type="entry name" value="Amidase signature (AS) enzymes"/>
    <property type="match status" value="1"/>
</dbReference>
<dbReference type="InterPro" id="IPR036928">
    <property type="entry name" value="AS_sf"/>
</dbReference>
<dbReference type="InterPro" id="IPR023631">
    <property type="entry name" value="Amidase_dom"/>
</dbReference>
<reference evidence="3 4" key="1">
    <citation type="submission" date="2018-05" db="EMBL/GenBank/DDBJ databases">
        <title>Acuticoccus sediminis sp. nov., isolated from deep-sea sediment of Indian Ocean.</title>
        <authorList>
            <person name="Liu X."/>
            <person name="Lai Q."/>
            <person name="Du Y."/>
            <person name="Sun F."/>
            <person name="Zhang X."/>
            <person name="Wang S."/>
            <person name="Shao Z."/>
        </authorList>
    </citation>
    <scope>NUCLEOTIDE SEQUENCE [LARGE SCALE GENOMIC DNA]</scope>
    <source>
        <strain evidence="3 4">PTG4-2</strain>
    </source>
</reference>
<dbReference type="Proteomes" id="UP000249590">
    <property type="component" value="Unassembled WGS sequence"/>
</dbReference>
<dbReference type="AlphaFoldDB" id="A0A8B2NTU7"/>
<gene>
    <name evidence="3" type="ORF">DLJ53_11095</name>
</gene>
<comment type="similarity">
    <text evidence="1">Belongs to the amidase family.</text>
</comment>
<proteinExistence type="inferred from homology"/>
<dbReference type="EMBL" id="QHHQ01000002">
    <property type="protein sequence ID" value="RAI01929.1"/>
    <property type="molecule type" value="Genomic_DNA"/>
</dbReference>
<keyword evidence="4" id="KW-1185">Reference proteome</keyword>
<protein>
    <recommendedName>
        <fullName evidence="2">Amidase domain-containing protein</fullName>
    </recommendedName>
</protein>